<feature type="transmembrane region" description="Helical" evidence="8">
    <location>
        <begin position="87"/>
        <end position="107"/>
    </location>
</feature>
<dbReference type="PANTHER" id="PTHR23501">
    <property type="entry name" value="MAJOR FACILITATOR SUPERFAMILY"/>
    <property type="match status" value="1"/>
</dbReference>
<dbReference type="CDD" id="cd17502">
    <property type="entry name" value="MFS_Azr1_MDR_like"/>
    <property type="match status" value="1"/>
</dbReference>
<dbReference type="Gene3D" id="1.20.1720.10">
    <property type="entry name" value="Multidrug resistance protein D"/>
    <property type="match status" value="1"/>
</dbReference>
<name>A0A6G9Y8Q3_9NOCA</name>
<feature type="transmembrane region" description="Helical" evidence="8">
    <location>
        <begin position="273"/>
        <end position="297"/>
    </location>
</feature>
<feature type="transmembrane region" description="Helical" evidence="8">
    <location>
        <begin position="113"/>
        <end position="134"/>
    </location>
</feature>
<evidence type="ECO:0000256" key="8">
    <source>
        <dbReference type="SAM" id="Phobius"/>
    </source>
</evidence>
<dbReference type="InterPro" id="IPR036390">
    <property type="entry name" value="WH_DNA-bd_sf"/>
</dbReference>
<proteinExistence type="inferred from homology"/>
<organism evidence="10 11">
    <name type="scientific">Nocardia arthritidis</name>
    <dbReference type="NCBI Taxonomy" id="228602"/>
    <lineage>
        <taxon>Bacteria</taxon>
        <taxon>Bacillati</taxon>
        <taxon>Actinomycetota</taxon>
        <taxon>Actinomycetes</taxon>
        <taxon>Mycobacteriales</taxon>
        <taxon>Nocardiaceae</taxon>
        <taxon>Nocardia</taxon>
    </lineage>
</organism>
<feature type="transmembrane region" description="Helical" evidence="8">
    <location>
        <begin position="317"/>
        <end position="335"/>
    </location>
</feature>
<evidence type="ECO:0000256" key="7">
    <source>
        <dbReference type="ARBA" id="ARBA00023136"/>
    </source>
</evidence>
<keyword evidence="7 8" id="KW-0472">Membrane</keyword>
<evidence type="ECO:0000256" key="4">
    <source>
        <dbReference type="ARBA" id="ARBA00022475"/>
    </source>
</evidence>
<protein>
    <submittedName>
        <fullName evidence="10">DHA2 family efflux MFS transporter permease subunit</fullName>
    </submittedName>
</protein>
<dbReference type="SUPFAM" id="SSF103473">
    <property type="entry name" value="MFS general substrate transporter"/>
    <property type="match status" value="1"/>
</dbReference>
<dbReference type="EMBL" id="CP046172">
    <property type="protein sequence ID" value="QIS09457.1"/>
    <property type="molecule type" value="Genomic_DNA"/>
</dbReference>
<evidence type="ECO:0000313" key="10">
    <source>
        <dbReference type="EMBL" id="QIS09457.1"/>
    </source>
</evidence>
<dbReference type="KEGG" id="nah:F5544_07775"/>
<dbReference type="PANTHER" id="PTHR23501:SF197">
    <property type="entry name" value="COMD"/>
    <property type="match status" value="1"/>
</dbReference>
<feature type="transmembrane region" description="Helical" evidence="8">
    <location>
        <begin position="240"/>
        <end position="261"/>
    </location>
</feature>
<dbReference type="Pfam" id="PF07690">
    <property type="entry name" value="MFS_1"/>
    <property type="match status" value="1"/>
</dbReference>
<keyword evidence="3" id="KW-0813">Transport</keyword>
<feature type="transmembrane region" description="Helical" evidence="8">
    <location>
        <begin position="206"/>
        <end position="228"/>
    </location>
</feature>
<dbReference type="GO" id="GO:0022857">
    <property type="term" value="F:transmembrane transporter activity"/>
    <property type="evidence" value="ECO:0007669"/>
    <property type="project" value="InterPro"/>
</dbReference>
<keyword evidence="6 8" id="KW-1133">Transmembrane helix</keyword>
<dbReference type="InterPro" id="IPR004638">
    <property type="entry name" value="EmrB-like"/>
</dbReference>
<dbReference type="GO" id="GO:0005886">
    <property type="term" value="C:plasma membrane"/>
    <property type="evidence" value="ECO:0007669"/>
    <property type="project" value="UniProtKB-SubCell"/>
</dbReference>
<reference evidence="10 11" key="1">
    <citation type="journal article" date="2019" name="ACS Chem. Biol.">
        <title>Identification and Mobilization of a Cryptic Antibiotic Biosynthesis Gene Locus from a Human-Pathogenic Nocardia Isolate.</title>
        <authorList>
            <person name="Herisse M."/>
            <person name="Ishida K."/>
            <person name="Porter J.L."/>
            <person name="Howden B."/>
            <person name="Hertweck C."/>
            <person name="Stinear T.P."/>
            <person name="Pidot S.J."/>
        </authorList>
    </citation>
    <scope>NUCLEOTIDE SEQUENCE [LARGE SCALE GENOMIC DNA]</scope>
    <source>
        <strain evidence="10 11">AUSMDU00012717</strain>
    </source>
</reference>
<feature type="transmembrane region" description="Helical" evidence="8">
    <location>
        <begin position="478"/>
        <end position="496"/>
    </location>
</feature>
<feature type="transmembrane region" description="Helical" evidence="8">
    <location>
        <begin position="404"/>
        <end position="427"/>
    </location>
</feature>
<keyword evidence="5 8" id="KW-0812">Transmembrane</keyword>
<dbReference type="InterPro" id="IPR036388">
    <property type="entry name" value="WH-like_DNA-bd_sf"/>
</dbReference>
<feature type="domain" description="Major facilitator superfamily (MFS) profile" evidence="9">
    <location>
        <begin position="23"/>
        <end position="501"/>
    </location>
</feature>
<evidence type="ECO:0000256" key="3">
    <source>
        <dbReference type="ARBA" id="ARBA00022448"/>
    </source>
</evidence>
<feature type="transmembrane region" description="Helical" evidence="8">
    <location>
        <begin position="20"/>
        <end position="45"/>
    </location>
</feature>
<dbReference type="NCBIfam" id="TIGR00711">
    <property type="entry name" value="efflux_EmrB"/>
    <property type="match status" value="1"/>
</dbReference>
<comment type="subcellular location">
    <subcellularLocation>
        <location evidence="1">Cell membrane</location>
        <topology evidence="1">Multi-pass membrane protein</topology>
    </subcellularLocation>
</comment>
<dbReference type="Gene3D" id="1.10.10.10">
    <property type="entry name" value="Winged helix-like DNA-binding domain superfamily/Winged helix DNA-binding domain"/>
    <property type="match status" value="1"/>
</dbReference>
<dbReference type="InterPro" id="IPR011701">
    <property type="entry name" value="MFS"/>
</dbReference>
<feature type="transmembrane region" description="Helical" evidence="8">
    <location>
        <begin position="371"/>
        <end position="392"/>
    </location>
</feature>
<evidence type="ECO:0000259" key="9">
    <source>
        <dbReference type="PROSITE" id="PS50850"/>
    </source>
</evidence>
<keyword evidence="11" id="KW-1185">Reference proteome</keyword>
<comment type="similarity">
    <text evidence="2">Belongs to the major facilitator superfamily. TCR/Tet family.</text>
</comment>
<dbReference type="Proteomes" id="UP000503540">
    <property type="component" value="Chromosome"/>
</dbReference>
<dbReference type="SUPFAM" id="SSF46785">
    <property type="entry name" value="Winged helix' DNA-binding domain"/>
    <property type="match status" value="1"/>
</dbReference>
<evidence type="ECO:0000256" key="6">
    <source>
        <dbReference type="ARBA" id="ARBA00022989"/>
    </source>
</evidence>
<dbReference type="Gene3D" id="1.20.1250.20">
    <property type="entry name" value="MFS general substrate transporter like domains"/>
    <property type="match status" value="1"/>
</dbReference>
<evidence type="ECO:0000256" key="2">
    <source>
        <dbReference type="ARBA" id="ARBA00007520"/>
    </source>
</evidence>
<dbReference type="InterPro" id="IPR020846">
    <property type="entry name" value="MFS_dom"/>
</dbReference>
<dbReference type="AlphaFoldDB" id="A0A6G9Y8Q3"/>
<keyword evidence="4" id="KW-1003">Cell membrane</keyword>
<accession>A0A6G9Y8Q3</accession>
<dbReference type="FunFam" id="1.20.1720.10:FF:000004">
    <property type="entry name" value="EmrB/QacA family drug resistance transporter"/>
    <property type="match status" value="1"/>
</dbReference>
<gene>
    <name evidence="10" type="ORF">F5544_07775</name>
</gene>
<evidence type="ECO:0000256" key="5">
    <source>
        <dbReference type="ARBA" id="ARBA00022692"/>
    </source>
</evidence>
<evidence type="ECO:0000313" key="11">
    <source>
        <dbReference type="Proteomes" id="UP000503540"/>
    </source>
</evidence>
<dbReference type="RefSeq" id="WP_167472560.1">
    <property type="nucleotide sequence ID" value="NZ_CP046172.1"/>
</dbReference>
<feature type="transmembrane region" description="Helical" evidence="8">
    <location>
        <begin position="57"/>
        <end position="75"/>
    </location>
</feature>
<feature type="transmembrane region" description="Helical" evidence="8">
    <location>
        <begin position="342"/>
        <end position="359"/>
    </location>
</feature>
<evidence type="ECO:0000256" key="1">
    <source>
        <dbReference type="ARBA" id="ARBA00004651"/>
    </source>
</evidence>
<sequence length="677" mass="72597">MTSAVAVADKAAEPLSRARINIVFVTVSLGMLMAALDQTIVSTALPTIVADLGEAGHMAWVVTSYLLAEAIATALAGKFGDLFGRKLVFQLSGVIFIVGSMIAGLAHGMTLLVIARAIQGFGGGGLMVTSMALIADVIPMRERGKYTGALGSVFGVTTVIGPTLGGLFTDHASWRWCFYVNVPLAVVMIAIAARAIPAVRSTIRPIVDYAGIALVALATTCLILALEWGGQEYPWGSRTIIGLFIGAAVLFVAFVVAELRAKEPMLPMGLFRSNVFTVCSILSFIVGFAMLGAMTYLPAYLQYVDGVSATLSGLRTLPLVVGLFTTSILSGQIVGTTGRYKYFPVAGTAVMSVGLYLMSTMGRDTGFWRESLYMLILGLGIGLTMQVLTIVVQNTVPYAQLGTATSGVTFFRTLGSTFGTAIFGTLYSNQLKPNLTEALTSVRVVPPATAANPQLLRALPPELANPIIDAYALTIDHVFKWVVPVALLGFLVSWLLKQVPLRDSSKSVAGDLGEGFSVPDSPDRVVLLERAVAATMRKARAEGEFGPDILERAGSELTRGQVWALGQVYLHNRIRGAATLDAIAHAHKLPGDIIEPVYDQVTSAGYVAREGDRLLLTESGKVEVDRVHAAWRRWLDDRLDDWDLTDPDDRALLDRALENIATKLLDEESRDRESARI</sequence>
<feature type="transmembrane region" description="Helical" evidence="8">
    <location>
        <begin position="146"/>
        <end position="167"/>
    </location>
</feature>
<dbReference type="PROSITE" id="PS50850">
    <property type="entry name" value="MFS"/>
    <property type="match status" value="1"/>
</dbReference>
<dbReference type="InterPro" id="IPR036259">
    <property type="entry name" value="MFS_trans_sf"/>
</dbReference>
<feature type="transmembrane region" description="Helical" evidence="8">
    <location>
        <begin position="173"/>
        <end position="194"/>
    </location>
</feature>